<dbReference type="Proteomes" id="UP000438429">
    <property type="component" value="Unassembled WGS sequence"/>
</dbReference>
<feature type="region of interest" description="Disordered" evidence="1">
    <location>
        <begin position="42"/>
        <end position="78"/>
    </location>
</feature>
<name>A0A6A4RT37_SCOMX</name>
<comment type="caution">
    <text evidence="2">The sequence shown here is derived from an EMBL/GenBank/DDBJ whole genome shotgun (WGS) entry which is preliminary data.</text>
</comment>
<evidence type="ECO:0000313" key="3">
    <source>
        <dbReference type="Proteomes" id="UP000438429"/>
    </source>
</evidence>
<accession>A0A6A4RT37</accession>
<organism evidence="2 3">
    <name type="scientific">Scophthalmus maximus</name>
    <name type="common">Turbot</name>
    <name type="synonym">Psetta maxima</name>
    <dbReference type="NCBI Taxonomy" id="52904"/>
    <lineage>
        <taxon>Eukaryota</taxon>
        <taxon>Metazoa</taxon>
        <taxon>Chordata</taxon>
        <taxon>Craniata</taxon>
        <taxon>Vertebrata</taxon>
        <taxon>Euteleostomi</taxon>
        <taxon>Actinopterygii</taxon>
        <taxon>Neopterygii</taxon>
        <taxon>Teleostei</taxon>
        <taxon>Neoteleostei</taxon>
        <taxon>Acanthomorphata</taxon>
        <taxon>Carangaria</taxon>
        <taxon>Pleuronectiformes</taxon>
        <taxon>Pleuronectoidei</taxon>
        <taxon>Scophthalmidae</taxon>
        <taxon>Scophthalmus</taxon>
    </lineage>
</organism>
<feature type="compositionally biased region" description="Basic and acidic residues" evidence="1">
    <location>
        <begin position="61"/>
        <end position="78"/>
    </location>
</feature>
<proteinExistence type="predicted"/>
<gene>
    <name evidence="2" type="ORF">F2P81_022717</name>
</gene>
<evidence type="ECO:0000256" key="1">
    <source>
        <dbReference type="SAM" id="MobiDB-lite"/>
    </source>
</evidence>
<reference evidence="2 3" key="1">
    <citation type="submission" date="2019-06" db="EMBL/GenBank/DDBJ databases">
        <title>Draft genomes of female and male turbot (Scophthalmus maximus).</title>
        <authorList>
            <person name="Xu H."/>
            <person name="Xu X.-W."/>
            <person name="Shao C."/>
            <person name="Chen S."/>
        </authorList>
    </citation>
    <scope>NUCLEOTIDE SEQUENCE [LARGE SCALE GENOMIC DNA]</scope>
    <source>
        <strain evidence="2">Ysfricsl-2016a</strain>
        <tissue evidence="2">Blood</tissue>
    </source>
</reference>
<protein>
    <submittedName>
        <fullName evidence="2">Uncharacterized protein</fullName>
    </submittedName>
</protein>
<feature type="compositionally biased region" description="Acidic residues" evidence="1">
    <location>
        <begin position="51"/>
        <end position="60"/>
    </location>
</feature>
<dbReference type="AlphaFoldDB" id="A0A6A4RT37"/>
<sequence>MVPRRAAAHTHLLFPRRCHEPLSVDTSLTERVSVVVFRHAEKRKKNNIRPEEEEEEEEEEKRETEAKSRDRSEFDETQFRRVNRLSTLPQRCPWFPASSELRTRELKKL</sequence>
<evidence type="ECO:0000313" key="2">
    <source>
        <dbReference type="EMBL" id="KAF0025836.1"/>
    </source>
</evidence>
<dbReference type="EMBL" id="VEVO01000020">
    <property type="protein sequence ID" value="KAF0025836.1"/>
    <property type="molecule type" value="Genomic_DNA"/>
</dbReference>